<evidence type="ECO:0000256" key="4">
    <source>
        <dbReference type="ARBA" id="ARBA00017231"/>
    </source>
</evidence>
<comment type="similarity">
    <text evidence="3">Belongs to the SLD7 family.</text>
</comment>
<dbReference type="PIRSF" id="PIRSF022788">
    <property type="entry name" value="UCP022788"/>
    <property type="match status" value="1"/>
</dbReference>
<keyword evidence="9" id="KW-0131">Cell cycle</keyword>
<evidence type="ECO:0000313" key="12">
    <source>
        <dbReference type="EMBL" id="KRZ98727.1"/>
    </source>
</evidence>
<keyword evidence="8" id="KW-0539">Nucleus</keyword>
<keyword evidence="6" id="KW-0235">DNA replication</keyword>
<evidence type="ECO:0000256" key="2">
    <source>
        <dbReference type="ARBA" id="ARBA00004647"/>
    </source>
</evidence>
<proteinExistence type="inferred from homology"/>
<dbReference type="GeneID" id="26842524"/>
<reference evidence="12 13" key="1">
    <citation type="submission" date="2015-11" db="EMBL/GenBank/DDBJ databases">
        <title>The genome of Debaryomyces fabryi.</title>
        <authorList>
            <person name="Tafer H."/>
            <person name="Lopandic K."/>
        </authorList>
    </citation>
    <scope>NUCLEOTIDE SEQUENCE [LARGE SCALE GENOMIC DNA]</scope>
    <source>
        <strain evidence="12 13">CBS 789</strain>
    </source>
</reference>
<sequence>MHIWNTISIVTDNNKIDDIQIWSNTENDSKLSANALRHNESFNVISYINYDLIPIYLLISKPLRIYSNDEKTTEFFKRELVQLSVKHGQIGLMIKNEIDENLYLALFVDSDAGDLQIKCLVIDFSILEKIHQVIESDNSQIDASSFINLDSSNVIPKSSNTSIFDKVLSSKGRKMKSNLFIMPGTSMSKRPATQLSSSALTTNDQITQAVNKVILSGLRIRGLNLNSSSLSTNEKIAIREVYKMTYKSTMFSLRKFNYGFNQELLKSSKNGHVELNDIQDIVEKLLQVFVDIEDLASSNSTPKPFQ</sequence>
<dbReference type="RefSeq" id="XP_015464830.1">
    <property type="nucleotide sequence ID" value="XM_015614344.1"/>
</dbReference>
<dbReference type="EMBL" id="LMYN01000221">
    <property type="protein sequence ID" value="KRZ98727.1"/>
    <property type="molecule type" value="Genomic_DNA"/>
</dbReference>
<dbReference type="Proteomes" id="UP000054251">
    <property type="component" value="Unassembled WGS sequence"/>
</dbReference>
<dbReference type="GO" id="GO:0030174">
    <property type="term" value="P:regulation of DNA-templated DNA replication initiation"/>
    <property type="evidence" value="ECO:0007669"/>
    <property type="project" value="InterPro"/>
</dbReference>
<gene>
    <name evidence="12" type="ORF">AC631_05515</name>
</gene>
<evidence type="ECO:0000256" key="5">
    <source>
        <dbReference type="ARBA" id="ARBA00022490"/>
    </source>
</evidence>
<dbReference type="AlphaFoldDB" id="A0A0V1PR60"/>
<dbReference type="Pfam" id="PF18596">
    <property type="entry name" value="Sld7_C"/>
    <property type="match status" value="1"/>
</dbReference>
<evidence type="ECO:0000259" key="11">
    <source>
        <dbReference type="Pfam" id="PF18636"/>
    </source>
</evidence>
<dbReference type="OrthoDB" id="4063051at2759"/>
<feature type="domain" description="Sld7 N-terminal" evidence="11">
    <location>
        <begin position="12"/>
        <end position="125"/>
    </location>
</feature>
<accession>A0A0V1PR60</accession>
<evidence type="ECO:0000256" key="1">
    <source>
        <dbReference type="ARBA" id="ARBA00004123"/>
    </source>
</evidence>
<comment type="caution">
    <text evidence="12">The sequence shown here is derived from an EMBL/GenBank/DDBJ whole genome shotgun (WGS) entry which is preliminary data.</text>
</comment>
<dbReference type="Pfam" id="PF18636">
    <property type="entry name" value="Sld7_N"/>
    <property type="match status" value="1"/>
</dbReference>
<dbReference type="GO" id="GO:0005634">
    <property type="term" value="C:nucleus"/>
    <property type="evidence" value="ECO:0007669"/>
    <property type="project" value="UniProtKB-SubCell"/>
</dbReference>
<evidence type="ECO:0000256" key="3">
    <source>
        <dbReference type="ARBA" id="ARBA00009044"/>
    </source>
</evidence>
<dbReference type="GO" id="GO:0000922">
    <property type="term" value="C:spindle pole"/>
    <property type="evidence" value="ECO:0007669"/>
    <property type="project" value="UniProtKB-SubCell"/>
</dbReference>
<protein>
    <recommendedName>
        <fullName evidence="4">Mitochondrial morphogenesis protein SLD7</fullName>
    </recommendedName>
</protein>
<evidence type="ECO:0000256" key="8">
    <source>
        <dbReference type="ARBA" id="ARBA00023242"/>
    </source>
</evidence>
<dbReference type="InterPro" id="IPR041260">
    <property type="entry name" value="Sld7_C"/>
</dbReference>
<keyword evidence="5" id="KW-0963">Cytoplasm</keyword>
<organism evidence="12 13">
    <name type="scientific">Debaryomyces fabryi</name>
    <dbReference type="NCBI Taxonomy" id="58627"/>
    <lineage>
        <taxon>Eukaryota</taxon>
        <taxon>Fungi</taxon>
        <taxon>Dikarya</taxon>
        <taxon>Ascomycota</taxon>
        <taxon>Saccharomycotina</taxon>
        <taxon>Pichiomycetes</taxon>
        <taxon>Debaryomycetaceae</taxon>
        <taxon>Debaryomyces</taxon>
    </lineage>
</organism>
<feature type="domain" description="Sld7 C-terminal" evidence="10">
    <location>
        <begin position="204"/>
        <end position="290"/>
    </location>
</feature>
<evidence type="ECO:0000259" key="10">
    <source>
        <dbReference type="Pfam" id="PF18596"/>
    </source>
</evidence>
<keyword evidence="7" id="KW-0206">Cytoskeleton</keyword>
<dbReference type="InterPro" id="IPR041564">
    <property type="entry name" value="Sld7_N"/>
</dbReference>
<evidence type="ECO:0000256" key="7">
    <source>
        <dbReference type="ARBA" id="ARBA00023212"/>
    </source>
</evidence>
<comment type="subcellular location">
    <subcellularLocation>
        <location evidence="2">Cytoplasm</location>
        <location evidence="2">Cytoskeleton</location>
        <location evidence="2">Spindle pole</location>
    </subcellularLocation>
    <subcellularLocation>
        <location evidence="1">Nucleus</location>
    </subcellularLocation>
</comment>
<evidence type="ECO:0000256" key="6">
    <source>
        <dbReference type="ARBA" id="ARBA00022705"/>
    </source>
</evidence>
<name>A0A0V1PR60_9ASCO</name>
<dbReference type="GO" id="GO:0006260">
    <property type="term" value="P:DNA replication"/>
    <property type="evidence" value="ECO:0007669"/>
    <property type="project" value="UniProtKB-KW"/>
</dbReference>
<evidence type="ECO:0000256" key="9">
    <source>
        <dbReference type="ARBA" id="ARBA00023306"/>
    </source>
</evidence>
<keyword evidence="13" id="KW-1185">Reference proteome</keyword>
<dbReference type="InterPro" id="IPR016808">
    <property type="entry name" value="Sld7"/>
</dbReference>
<evidence type="ECO:0000313" key="13">
    <source>
        <dbReference type="Proteomes" id="UP000054251"/>
    </source>
</evidence>